<dbReference type="PROSITE" id="PS50146">
    <property type="entry name" value="DAGK"/>
    <property type="match status" value="1"/>
</dbReference>
<evidence type="ECO:0000259" key="5">
    <source>
        <dbReference type="PROSITE" id="PS50146"/>
    </source>
</evidence>
<dbReference type="Pfam" id="PF19279">
    <property type="entry name" value="YegS_C"/>
    <property type="match status" value="1"/>
</dbReference>
<dbReference type="OrthoDB" id="57577at2157"/>
<dbReference type="InterPro" id="IPR005218">
    <property type="entry name" value="Diacylglycerol/lipid_kinase"/>
</dbReference>
<dbReference type="SMART" id="SM00046">
    <property type="entry name" value="DAGKc"/>
    <property type="match status" value="1"/>
</dbReference>
<keyword evidence="4" id="KW-0067">ATP-binding</keyword>
<dbReference type="Gene3D" id="2.60.200.40">
    <property type="match status" value="1"/>
</dbReference>
<dbReference type="PANTHER" id="PTHR12358:SF54">
    <property type="entry name" value="SPHINGOSINE KINASE RELATED PROTEIN"/>
    <property type="match status" value="1"/>
</dbReference>
<organism evidence="6 7">
    <name type="scientific">Candidatus Halobonum tyrrellensis G22</name>
    <dbReference type="NCBI Taxonomy" id="1324957"/>
    <lineage>
        <taxon>Archaea</taxon>
        <taxon>Methanobacteriati</taxon>
        <taxon>Methanobacteriota</taxon>
        <taxon>Stenosarchaea group</taxon>
        <taxon>Halobacteria</taxon>
        <taxon>Halobacteriales</taxon>
        <taxon>Haloferacaceae</taxon>
        <taxon>Candidatus Halobonum</taxon>
    </lineage>
</organism>
<accession>V4IXZ5</accession>
<evidence type="ECO:0000256" key="4">
    <source>
        <dbReference type="ARBA" id="ARBA00022840"/>
    </source>
</evidence>
<gene>
    <name evidence="6" type="ORF">K933_10789</name>
</gene>
<keyword evidence="2" id="KW-0547">Nucleotide-binding</keyword>
<name>V4IXZ5_9EURY</name>
<dbReference type="InterPro" id="IPR017438">
    <property type="entry name" value="ATP-NAD_kinase_N"/>
</dbReference>
<dbReference type="InterPro" id="IPR016064">
    <property type="entry name" value="NAD/diacylglycerol_kinase_sf"/>
</dbReference>
<evidence type="ECO:0000313" key="6">
    <source>
        <dbReference type="EMBL" id="ESP88032.1"/>
    </source>
</evidence>
<protein>
    <submittedName>
        <fullName evidence="6">Diacylglycerol kinase catalytic region</fullName>
    </submittedName>
</protein>
<dbReference type="EMBL" id="ASGZ01000035">
    <property type="protein sequence ID" value="ESP88032.1"/>
    <property type="molecule type" value="Genomic_DNA"/>
</dbReference>
<dbReference type="GO" id="GO:0016301">
    <property type="term" value="F:kinase activity"/>
    <property type="evidence" value="ECO:0007669"/>
    <property type="project" value="UniProtKB-KW"/>
</dbReference>
<dbReference type="GO" id="GO:0008654">
    <property type="term" value="P:phospholipid biosynthetic process"/>
    <property type="evidence" value="ECO:0007669"/>
    <property type="project" value="InterPro"/>
</dbReference>
<dbReference type="RefSeq" id="WP_023394740.1">
    <property type="nucleotide sequence ID" value="NZ_ASGZ01000035.1"/>
</dbReference>
<dbReference type="AlphaFoldDB" id="V4IXZ5"/>
<dbReference type="InterPro" id="IPR001206">
    <property type="entry name" value="Diacylglycerol_kinase_cat_dom"/>
</dbReference>
<keyword evidence="7" id="KW-1185">Reference proteome</keyword>
<reference evidence="6 7" key="1">
    <citation type="journal article" date="2013" name="Genome Announc.">
        <title>Draft Genome Sequence of 'Candidatus Halobonum tyrrellensis' Strain G22, Isolated from the Hypersaline Waters of Lake Tyrrell, Australia.</title>
        <authorList>
            <person name="Ugalde J.A."/>
            <person name="Narasingarao P."/>
            <person name="Kuo S."/>
            <person name="Podell S."/>
            <person name="Allen E.E."/>
        </authorList>
    </citation>
    <scope>NUCLEOTIDE SEQUENCE [LARGE SCALE GENOMIC DNA]</scope>
    <source>
        <strain evidence="6 7">G22</strain>
    </source>
</reference>
<dbReference type="GO" id="GO:0005524">
    <property type="term" value="F:ATP binding"/>
    <property type="evidence" value="ECO:0007669"/>
    <property type="project" value="UniProtKB-KW"/>
</dbReference>
<dbReference type="PANTHER" id="PTHR12358">
    <property type="entry name" value="SPHINGOSINE KINASE"/>
    <property type="match status" value="1"/>
</dbReference>
<dbReference type="InterPro" id="IPR050187">
    <property type="entry name" value="Lipid_Phosphate_FormReg"/>
</dbReference>
<keyword evidence="1" id="KW-0808">Transferase</keyword>
<dbReference type="Proteomes" id="UP000017840">
    <property type="component" value="Unassembled WGS sequence"/>
</dbReference>
<evidence type="ECO:0000256" key="2">
    <source>
        <dbReference type="ARBA" id="ARBA00022741"/>
    </source>
</evidence>
<comment type="caution">
    <text evidence="6">The sequence shown here is derived from an EMBL/GenBank/DDBJ whole genome shotgun (WGS) entry which is preliminary data.</text>
</comment>
<sequence length="303" mass="32178">MQTVSRLCILNPMSGAADHVESVTEGMEANGFEVRETESADHAVELAREAGEAGVETVAAAGGDGTINDVLCGLYDADALSEVTFAIVPVGTANLLARNLGISTVDEGIEVAAEGEVRSVDVGLAEDEPFVVSCIAGLPADVSTSASGELKERLGTLAFVVTAIEETIEFDGLDIRVETEETLPGDESSWEGEALCALVGNARKFVDDDERANMEDGRFDVVIVERMDASSLVAEAVEQRLLGHDDTDGVHHIRAREVSIESDGEPITFSRDGEVSTHDDLDMTLLRAELDIRVGESYDPAPQ</sequence>
<evidence type="ECO:0000256" key="1">
    <source>
        <dbReference type="ARBA" id="ARBA00022679"/>
    </source>
</evidence>
<dbReference type="STRING" id="1324957.K933_10789"/>
<dbReference type="Pfam" id="PF00781">
    <property type="entry name" value="DAGK_cat"/>
    <property type="match status" value="1"/>
</dbReference>
<feature type="domain" description="DAGKc" evidence="5">
    <location>
        <begin position="1"/>
        <end position="129"/>
    </location>
</feature>
<keyword evidence="3 6" id="KW-0418">Kinase</keyword>
<evidence type="ECO:0000256" key="3">
    <source>
        <dbReference type="ARBA" id="ARBA00022777"/>
    </source>
</evidence>
<dbReference type="InterPro" id="IPR045540">
    <property type="entry name" value="YegS/DAGK_C"/>
</dbReference>
<proteinExistence type="predicted"/>
<evidence type="ECO:0000313" key="7">
    <source>
        <dbReference type="Proteomes" id="UP000017840"/>
    </source>
</evidence>
<dbReference type="eggNOG" id="arCOG08932">
    <property type="taxonomic scope" value="Archaea"/>
</dbReference>
<dbReference type="NCBIfam" id="TIGR00147">
    <property type="entry name" value="YegS/Rv2252/BmrU family lipid kinase"/>
    <property type="match status" value="1"/>
</dbReference>
<dbReference type="SUPFAM" id="SSF111331">
    <property type="entry name" value="NAD kinase/diacylglycerol kinase-like"/>
    <property type="match status" value="1"/>
</dbReference>
<dbReference type="Gene3D" id="3.40.50.10330">
    <property type="entry name" value="Probable inorganic polyphosphate/atp-NAD kinase, domain 1"/>
    <property type="match status" value="1"/>
</dbReference>